<dbReference type="Proteomes" id="UP000681720">
    <property type="component" value="Unassembled WGS sequence"/>
</dbReference>
<dbReference type="Proteomes" id="UP000676336">
    <property type="component" value="Unassembled WGS sequence"/>
</dbReference>
<accession>A0A8S2UUD2</accession>
<name>A0A8S2UUD2_9BILA</name>
<evidence type="ECO:0000313" key="2">
    <source>
        <dbReference type="EMBL" id="CAF5195908.1"/>
    </source>
</evidence>
<reference evidence="1" key="1">
    <citation type="submission" date="2021-02" db="EMBL/GenBank/DDBJ databases">
        <authorList>
            <person name="Nowell W R."/>
        </authorList>
    </citation>
    <scope>NUCLEOTIDE SEQUENCE</scope>
</reference>
<sequence>MASSSTPSFADFSRLLPDNLLNIEQQPPLDISTVLAPYKMHFHAE</sequence>
<comment type="caution">
    <text evidence="1">The sequence shown here is derived from an EMBL/GenBank/DDBJ whole genome shotgun (WGS) entry which is preliminary data.</text>
</comment>
<organism evidence="1 3">
    <name type="scientific">Rotaria magnacalcarata</name>
    <dbReference type="NCBI Taxonomy" id="392030"/>
    <lineage>
        <taxon>Eukaryota</taxon>
        <taxon>Metazoa</taxon>
        <taxon>Spiralia</taxon>
        <taxon>Gnathifera</taxon>
        <taxon>Rotifera</taxon>
        <taxon>Eurotatoria</taxon>
        <taxon>Bdelloidea</taxon>
        <taxon>Philodinida</taxon>
        <taxon>Philodinidae</taxon>
        <taxon>Rotaria</taxon>
    </lineage>
</organism>
<dbReference type="AlphaFoldDB" id="A0A8S2UUD2"/>
<evidence type="ECO:0000313" key="1">
    <source>
        <dbReference type="EMBL" id="CAF4362122.1"/>
    </source>
</evidence>
<dbReference type="EMBL" id="CAJOBI010048951">
    <property type="protein sequence ID" value="CAF4362122.1"/>
    <property type="molecule type" value="Genomic_DNA"/>
</dbReference>
<gene>
    <name evidence="2" type="ORF">GIL414_LOCUS74859</name>
    <name evidence="1" type="ORF">SMN809_LOCUS28749</name>
</gene>
<protein>
    <submittedName>
        <fullName evidence="1">Uncharacterized protein</fullName>
    </submittedName>
</protein>
<evidence type="ECO:0000313" key="3">
    <source>
        <dbReference type="Proteomes" id="UP000676336"/>
    </source>
</evidence>
<dbReference type="EMBL" id="CAJOBJ010341758">
    <property type="protein sequence ID" value="CAF5195908.1"/>
    <property type="molecule type" value="Genomic_DNA"/>
</dbReference>
<proteinExistence type="predicted"/>